<keyword evidence="3" id="KW-1185">Reference proteome</keyword>
<comment type="caution">
    <text evidence="2">The sequence shown here is derived from an EMBL/GenBank/DDBJ whole genome shotgun (WGS) entry which is preliminary data.</text>
</comment>
<dbReference type="AlphaFoldDB" id="A0A927FEK1"/>
<dbReference type="Gene3D" id="3.90.1720.10">
    <property type="entry name" value="endopeptidase domain like (from Nostoc punctiforme)"/>
    <property type="match status" value="1"/>
</dbReference>
<evidence type="ECO:0000313" key="3">
    <source>
        <dbReference type="Proteomes" id="UP000622317"/>
    </source>
</evidence>
<proteinExistence type="predicted"/>
<accession>A0A927FEK1</accession>
<evidence type="ECO:0008006" key="4">
    <source>
        <dbReference type="Google" id="ProtNLM"/>
    </source>
</evidence>
<dbReference type="Proteomes" id="UP000622317">
    <property type="component" value="Unassembled WGS sequence"/>
</dbReference>
<evidence type="ECO:0000256" key="1">
    <source>
        <dbReference type="SAM" id="SignalP"/>
    </source>
</evidence>
<reference evidence="2" key="1">
    <citation type="submission" date="2020-09" db="EMBL/GenBank/DDBJ databases">
        <title>Pelagicoccus enzymogenes sp. nov. with an EPS production, isolated from marine sediment.</title>
        <authorList>
            <person name="Feng X."/>
        </authorList>
    </citation>
    <scope>NUCLEOTIDE SEQUENCE</scope>
    <source>
        <strain evidence="2">NFK12</strain>
    </source>
</reference>
<dbReference type="InterPro" id="IPR038765">
    <property type="entry name" value="Papain-like_cys_pep_sf"/>
</dbReference>
<dbReference type="InterPro" id="IPR024453">
    <property type="entry name" value="Peptidase_C92"/>
</dbReference>
<dbReference type="Pfam" id="PF05708">
    <property type="entry name" value="Peptidase_C92"/>
    <property type="match status" value="1"/>
</dbReference>
<gene>
    <name evidence="2" type="ORF">IEN85_22795</name>
</gene>
<organism evidence="2 3">
    <name type="scientific">Pelagicoccus enzymogenes</name>
    <dbReference type="NCBI Taxonomy" id="2773457"/>
    <lineage>
        <taxon>Bacteria</taxon>
        <taxon>Pseudomonadati</taxon>
        <taxon>Verrucomicrobiota</taxon>
        <taxon>Opitutia</taxon>
        <taxon>Puniceicoccales</taxon>
        <taxon>Pelagicoccaceae</taxon>
        <taxon>Pelagicoccus</taxon>
    </lineage>
</organism>
<dbReference type="SUPFAM" id="SSF54001">
    <property type="entry name" value="Cysteine proteinases"/>
    <property type="match status" value="1"/>
</dbReference>
<keyword evidence="1" id="KW-0732">Signal</keyword>
<feature type="signal peptide" evidence="1">
    <location>
        <begin position="1"/>
        <end position="18"/>
    </location>
</feature>
<dbReference type="EMBL" id="JACYFG010000060">
    <property type="protein sequence ID" value="MBD5782346.1"/>
    <property type="molecule type" value="Genomic_DNA"/>
</dbReference>
<sequence length="197" mass="22617">MKFLLVPLAAFLAPLLVAEDYEPQVGDIYFQSLLPSALVEAIEGVTESPYSHCGILNQVDGKWVIHEAIGPVRAVPLTTWIMQGVAQDYDVYRLKPEYRDRIEELLAATEPYMGRRYDIQYDFDDEKIYCSELIFKAFRSVYGEDLGKVVTLGDLNWKPHEAFIRHIDPSLPLQRKMITPRHLAEAVQLEQVFESLE</sequence>
<dbReference type="RefSeq" id="WP_191619426.1">
    <property type="nucleotide sequence ID" value="NZ_JACYFG010000060.1"/>
</dbReference>
<protein>
    <recommendedName>
        <fullName evidence="4">Permuted papain-like amidase enzyme, YaeF/YiiX, C92 family</fullName>
    </recommendedName>
</protein>
<name>A0A927FEK1_9BACT</name>
<feature type="chain" id="PRO_5036781119" description="Permuted papain-like amidase enzyme, YaeF/YiiX, C92 family" evidence="1">
    <location>
        <begin position="19"/>
        <end position="197"/>
    </location>
</feature>
<evidence type="ECO:0000313" key="2">
    <source>
        <dbReference type="EMBL" id="MBD5782346.1"/>
    </source>
</evidence>